<evidence type="ECO:0000313" key="3">
    <source>
        <dbReference type="Proteomes" id="UP000838412"/>
    </source>
</evidence>
<protein>
    <submittedName>
        <fullName evidence="2">Hypp702 protein</fullName>
    </submittedName>
</protein>
<gene>
    <name evidence="2" type="primary">Hypp702</name>
    <name evidence="2" type="ORF">BLAG_LOCUS2146</name>
</gene>
<dbReference type="OrthoDB" id="5989533at2759"/>
<feature type="region of interest" description="Disordered" evidence="1">
    <location>
        <begin position="1"/>
        <end position="22"/>
    </location>
</feature>
<organism evidence="2 3">
    <name type="scientific">Branchiostoma lanceolatum</name>
    <name type="common">Common lancelet</name>
    <name type="synonym">Amphioxus lanceolatum</name>
    <dbReference type="NCBI Taxonomy" id="7740"/>
    <lineage>
        <taxon>Eukaryota</taxon>
        <taxon>Metazoa</taxon>
        <taxon>Chordata</taxon>
        <taxon>Cephalochordata</taxon>
        <taxon>Leptocardii</taxon>
        <taxon>Amphioxiformes</taxon>
        <taxon>Branchiostomatidae</taxon>
        <taxon>Branchiostoma</taxon>
    </lineage>
</organism>
<sequence length="175" mass="19330">MSSPNQYPAAGNTGGSDKETEEEKALWFGVTVDFMSDEENGEEDGKPLWLVKPVAFRSAELFAALCRQSWRLGENTGQHTRLVLERTVCSARDFPPPLSTTPQTAYDHNLATLHFTSDNVPRPKNPIGLFKISISTSTPHDRQTAPGRQSLVFQDSIDFGALEVFNGASFVEWGL</sequence>
<accession>A0A8J9YQD5</accession>
<dbReference type="AlphaFoldDB" id="A0A8J9YQD5"/>
<name>A0A8J9YQD5_BRALA</name>
<reference evidence="2" key="1">
    <citation type="submission" date="2022-01" db="EMBL/GenBank/DDBJ databases">
        <authorList>
            <person name="Braso-Vives M."/>
        </authorList>
    </citation>
    <scope>NUCLEOTIDE SEQUENCE</scope>
</reference>
<keyword evidence="3" id="KW-1185">Reference proteome</keyword>
<evidence type="ECO:0000256" key="1">
    <source>
        <dbReference type="SAM" id="MobiDB-lite"/>
    </source>
</evidence>
<dbReference type="Proteomes" id="UP000838412">
    <property type="component" value="Chromosome 1"/>
</dbReference>
<evidence type="ECO:0000313" key="2">
    <source>
        <dbReference type="EMBL" id="CAH1233370.1"/>
    </source>
</evidence>
<dbReference type="EMBL" id="OV696686">
    <property type="protein sequence ID" value="CAH1233370.1"/>
    <property type="molecule type" value="Genomic_DNA"/>
</dbReference>
<proteinExistence type="predicted"/>